<accession>A0A918LMK0</accession>
<evidence type="ECO:0000256" key="1">
    <source>
        <dbReference type="ARBA" id="ARBA00010552"/>
    </source>
</evidence>
<sequence length="138" mass="14564">MSVTQPPVERVRVTAEPDWYESAGISLGIRVGNLVFTSGQAPVDARGATVGAGDFEAQARQALANLSTVLTNAGSSLADVIKATVFVTDIAQQDVFAKLRAEHFPAKPHLAESFVEVSSLANAEWMIEIEAIGLVRGA</sequence>
<dbReference type="CDD" id="cd00448">
    <property type="entry name" value="YjgF_YER057c_UK114_family"/>
    <property type="match status" value="1"/>
</dbReference>
<organism evidence="2 3">
    <name type="scientific">Streptomyces purpureus</name>
    <dbReference type="NCBI Taxonomy" id="1951"/>
    <lineage>
        <taxon>Bacteria</taxon>
        <taxon>Bacillati</taxon>
        <taxon>Actinomycetota</taxon>
        <taxon>Actinomycetes</taxon>
        <taxon>Kitasatosporales</taxon>
        <taxon>Streptomycetaceae</taxon>
        <taxon>Streptomyces</taxon>
    </lineage>
</organism>
<gene>
    <name evidence="2" type="ORF">GCM10014713_12540</name>
</gene>
<dbReference type="InterPro" id="IPR035959">
    <property type="entry name" value="RutC-like_sf"/>
</dbReference>
<protein>
    <submittedName>
        <fullName evidence="2">Enamine deaminase RidA</fullName>
    </submittedName>
</protein>
<dbReference type="Pfam" id="PF01042">
    <property type="entry name" value="Ribonuc_L-PSP"/>
    <property type="match status" value="1"/>
</dbReference>
<dbReference type="RefSeq" id="WP_019887864.1">
    <property type="nucleotide sequence ID" value="NZ_BMQQ01000003.1"/>
</dbReference>
<name>A0A918LMK0_9ACTN</name>
<evidence type="ECO:0000313" key="2">
    <source>
        <dbReference type="EMBL" id="GGT21124.1"/>
    </source>
</evidence>
<dbReference type="Proteomes" id="UP000619486">
    <property type="component" value="Unassembled WGS sequence"/>
</dbReference>
<dbReference type="PANTHER" id="PTHR11803">
    <property type="entry name" value="2-IMINOBUTANOATE/2-IMINOPROPANOATE DEAMINASE RIDA"/>
    <property type="match status" value="1"/>
</dbReference>
<dbReference type="InterPro" id="IPR006175">
    <property type="entry name" value="YjgF/YER057c/UK114"/>
</dbReference>
<dbReference type="Gene3D" id="3.30.1330.40">
    <property type="entry name" value="RutC-like"/>
    <property type="match status" value="1"/>
</dbReference>
<reference evidence="2" key="2">
    <citation type="submission" date="2020-09" db="EMBL/GenBank/DDBJ databases">
        <authorList>
            <person name="Sun Q."/>
            <person name="Ohkuma M."/>
        </authorList>
    </citation>
    <scope>NUCLEOTIDE SEQUENCE</scope>
    <source>
        <strain evidence="2">JCM 3172</strain>
    </source>
</reference>
<comment type="similarity">
    <text evidence="1">Belongs to the RutC family.</text>
</comment>
<dbReference type="GO" id="GO:0019239">
    <property type="term" value="F:deaminase activity"/>
    <property type="evidence" value="ECO:0007669"/>
    <property type="project" value="TreeGrafter"/>
</dbReference>
<reference evidence="2" key="1">
    <citation type="journal article" date="2014" name="Int. J. Syst. Evol. Microbiol.">
        <title>Complete genome sequence of Corynebacterium casei LMG S-19264T (=DSM 44701T), isolated from a smear-ripened cheese.</title>
        <authorList>
            <consortium name="US DOE Joint Genome Institute (JGI-PGF)"/>
            <person name="Walter F."/>
            <person name="Albersmeier A."/>
            <person name="Kalinowski J."/>
            <person name="Ruckert C."/>
        </authorList>
    </citation>
    <scope>NUCLEOTIDE SEQUENCE</scope>
    <source>
        <strain evidence="2">JCM 3172</strain>
    </source>
</reference>
<dbReference type="GO" id="GO:0005829">
    <property type="term" value="C:cytosol"/>
    <property type="evidence" value="ECO:0007669"/>
    <property type="project" value="TreeGrafter"/>
</dbReference>
<dbReference type="EMBL" id="BMQQ01000003">
    <property type="protein sequence ID" value="GGT21124.1"/>
    <property type="molecule type" value="Genomic_DNA"/>
</dbReference>
<evidence type="ECO:0000313" key="3">
    <source>
        <dbReference type="Proteomes" id="UP000619486"/>
    </source>
</evidence>
<proteinExistence type="inferred from homology"/>
<dbReference type="AlphaFoldDB" id="A0A918LMK0"/>
<dbReference type="PANTHER" id="PTHR11803:SF58">
    <property type="entry name" value="PROTEIN HMF1-RELATED"/>
    <property type="match status" value="1"/>
</dbReference>
<keyword evidence="3" id="KW-1185">Reference proteome</keyword>
<comment type="caution">
    <text evidence="2">The sequence shown here is derived from an EMBL/GenBank/DDBJ whole genome shotgun (WGS) entry which is preliminary data.</text>
</comment>
<dbReference type="SUPFAM" id="SSF55298">
    <property type="entry name" value="YjgF-like"/>
    <property type="match status" value="1"/>
</dbReference>